<dbReference type="SUPFAM" id="SSF88659">
    <property type="entry name" value="Sigma3 and sigma4 domains of RNA polymerase sigma factors"/>
    <property type="match status" value="1"/>
</dbReference>
<dbReference type="NCBIfam" id="TIGR02937">
    <property type="entry name" value="sigma70-ECF"/>
    <property type="match status" value="1"/>
</dbReference>
<dbReference type="Pfam" id="PF04545">
    <property type="entry name" value="Sigma70_r4"/>
    <property type="match status" value="1"/>
</dbReference>
<keyword evidence="2" id="KW-0805">Transcription regulation</keyword>
<dbReference type="SUPFAM" id="SSF88946">
    <property type="entry name" value="Sigma2 domain of RNA polymerase sigma factors"/>
    <property type="match status" value="1"/>
</dbReference>
<evidence type="ECO:0000256" key="1">
    <source>
        <dbReference type="ARBA" id="ARBA00010641"/>
    </source>
</evidence>
<accession>A0ABT1RMY6</accession>
<organism evidence="9 10">
    <name type="scientific">Anaerovorax odorimutans</name>
    <dbReference type="NCBI Taxonomy" id="109327"/>
    <lineage>
        <taxon>Bacteria</taxon>
        <taxon>Bacillati</taxon>
        <taxon>Bacillota</taxon>
        <taxon>Clostridia</taxon>
        <taxon>Peptostreptococcales</taxon>
        <taxon>Anaerovoracaceae</taxon>
        <taxon>Anaerovorax</taxon>
    </lineage>
</organism>
<comment type="caution">
    <text evidence="9">The sequence shown here is derived from an EMBL/GenBank/DDBJ whole genome shotgun (WGS) entry which is preliminary data.</text>
</comment>
<dbReference type="Gene3D" id="1.10.1740.10">
    <property type="match status" value="1"/>
</dbReference>
<feature type="domain" description="RNA polymerase sigma-70 region 4" evidence="8">
    <location>
        <begin position="131"/>
        <end position="180"/>
    </location>
</feature>
<evidence type="ECO:0000313" key="10">
    <source>
        <dbReference type="Proteomes" id="UP001524502"/>
    </source>
</evidence>
<dbReference type="PANTHER" id="PTHR43133:SF8">
    <property type="entry name" value="RNA POLYMERASE SIGMA FACTOR HI_1459-RELATED"/>
    <property type="match status" value="1"/>
</dbReference>
<dbReference type="InterPro" id="IPR039425">
    <property type="entry name" value="RNA_pol_sigma-70-like"/>
</dbReference>
<reference evidence="9 10" key="1">
    <citation type="submission" date="2022-06" db="EMBL/GenBank/DDBJ databases">
        <title>Isolation of gut microbiota from human fecal samples.</title>
        <authorList>
            <person name="Pamer E.G."/>
            <person name="Barat B."/>
            <person name="Waligurski E."/>
            <person name="Medina S."/>
            <person name="Paddock L."/>
            <person name="Mostad J."/>
        </authorList>
    </citation>
    <scope>NUCLEOTIDE SEQUENCE [LARGE SCALE GENOMIC DNA]</scope>
    <source>
        <strain evidence="9 10">SL.3.17</strain>
    </source>
</reference>
<keyword evidence="3" id="KW-0731">Sigma factor</keyword>
<dbReference type="InterPro" id="IPR007627">
    <property type="entry name" value="RNA_pol_sigma70_r2"/>
</dbReference>
<dbReference type="InterPro" id="IPR013324">
    <property type="entry name" value="RNA_pol_sigma_r3/r4-like"/>
</dbReference>
<evidence type="ECO:0000313" key="9">
    <source>
        <dbReference type="EMBL" id="MCQ4636539.1"/>
    </source>
</evidence>
<evidence type="ECO:0000259" key="7">
    <source>
        <dbReference type="Pfam" id="PF04542"/>
    </source>
</evidence>
<gene>
    <name evidence="9" type="ORF">NE619_07340</name>
</gene>
<sequence>MKTNCVERKEALDIKEKEALLCSKYNSINRLLAIHNVERQDREDLLHEIFIKALRKLGQLRDVEKMDAWLWSITRNEVNRYWRDIMKNREMVKSLDAETSYSLAAEIDDDHYRALAEELEHFCERSELTAALRKLNEKTLILFRLYYFEGYKLKEVAQITGDSESAVKSRHKRGLESLREILSEMREKDKEMEENEETSTFPLEVERELW</sequence>
<evidence type="ECO:0000256" key="5">
    <source>
        <dbReference type="ARBA" id="ARBA00023163"/>
    </source>
</evidence>
<dbReference type="Gene3D" id="1.10.10.10">
    <property type="entry name" value="Winged helix-like DNA-binding domain superfamily/Winged helix DNA-binding domain"/>
    <property type="match status" value="1"/>
</dbReference>
<name>A0ABT1RMY6_9FIRM</name>
<feature type="region of interest" description="Disordered" evidence="6">
    <location>
        <begin position="186"/>
        <end position="210"/>
    </location>
</feature>
<comment type="similarity">
    <text evidence="1">Belongs to the sigma-70 factor family. ECF subfamily.</text>
</comment>
<dbReference type="InterPro" id="IPR014284">
    <property type="entry name" value="RNA_pol_sigma-70_dom"/>
</dbReference>
<dbReference type="Pfam" id="PF04542">
    <property type="entry name" value="Sigma70_r2"/>
    <property type="match status" value="1"/>
</dbReference>
<dbReference type="InterPro" id="IPR036388">
    <property type="entry name" value="WH-like_DNA-bd_sf"/>
</dbReference>
<keyword evidence="4" id="KW-0238">DNA-binding</keyword>
<evidence type="ECO:0000256" key="2">
    <source>
        <dbReference type="ARBA" id="ARBA00023015"/>
    </source>
</evidence>
<keyword evidence="5" id="KW-0804">Transcription</keyword>
<keyword evidence="10" id="KW-1185">Reference proteome</keyword>
<feature type="domain" description="RNA polymerase sigma-70 region 2" evidence="7">
    <location>
        <begin position="39"/>
        <end position="84"/>
    </location>
</feature>
<dbReference type="CDD" id="cd06171">
    <property type="entry name" value="Sigma70_r4"/>
    <property type="match status" value="1"/>
</dbReference>
<dbReference type="Proteomes" id="UP001524502">
    <property type="component" value="Unassembled WGS sequence"/>
</dbReference>
<protein>
    <submittedName>
        <fullName evidence="9">Sigma-70 family RNA polymerase sigma factor</fullName>
    </submittedName>
</protein>
<dbReference type="EMBL" id="JANFXK010000006">
    <property type="protein sequence ID" value="MCQ4636539.1"/>
    <property type="molecule type" value="Genomic_DNA"/>
</dbReference>
<proteinExistence type="inferred from homology"/>
<dbReference type="InterPro" id="IPR013325">
    <property type="entry name" value="RNA_pol_sigma_r2"/>
</dbReference>
<dbReference type="InterPro" id="IPR007630">
    <property type="entry name" value="RNA_pol_sigma70_r4"/>
</dbReference>
<evidence type="ECO:0000259" key="8">
    <source>
        <dbReference type="Pfam" id="PF04545"/>
    </source>
</evidence>
<evidence type="ECO:0000256" key="6">
    <source>
        <dbReference type="SAM" id="MobiDB-lite"/>
    </source>
</evidence>
<evidence type="ECO:0000256" key="4">
    <source>
        <dbReference type="ARBA" id="ARBA00023125"/>
    </source>
</evidence>
<evidence type="ECO:0000256" key="3">
    <source>
        <dbReference type="ARBA" id="ARBA00023082"/>
    </source>
</evidence>
<dbReference type="PANTHER" id="PTHR43133">
    <property type="entry name" value="RNA POLYMERASE ECF-TYPE SIGMA FACTO"/>
    <property type="match status" value="1"/>
</dbReference>